<dbReference type="SUPFAM" id="SSF56436">
    <property type="entry name" value="C-type lectin-like"/>
    <property type="match status" value="1"/>
</dbReference>
<reference evidence="1" key="2">
    <citation type="journal article" date="2021" name="Genome Biol. Evol.">
        <title>Developing a high-quality reference genome for a parasitic bivalve with doubly uniparental inheritance (Bivalvia: Unionida).</title>
        <authorList>
            <person name="Smith C.H."/>
        </authorList>
    </citation>
    <scope>NUCLEOTIDE SEQUENCE</scope>
    <source>
        <strain evidence="1">CHS0354</strain>
        <tissue evidence="1">Mantle</tissue>
    </source>
</reference>
<dbReference type="CDD" id="cd00037">
    <property type="entry name" value="CLECT"/>
    <property type="match status" value="1"/>
</dbReference>
<dbReference type="InterPro" id="IPR016186">
    <property type="entry name" value="C-type_lectin-like/link_sf"/>
</dbReference>
<keyword evidence="2" id="KW-1185">Reference proteome</keyword>
<reference evidence="1" key="1">
    <citation type="journal article" date="2021" name="Genome Biol. Evol.">
        <title>A High-Quality Reference Genome for a Parasitic Bivalve with Doubly Uniparental Inheritance (Bivalvia: Unionida).</title>
        <authorList>
            <person name="Smith C.H."/>
        </authorList>
    </citation>
    <scope>NUCLEOTIDE SEQUENCE</scope>
    <source>
        <strain evidence="1">CHS0354</strain>
    </source>
</reference>
<accession>A0AAE0W259</accession>
<proteinExistence type="predicted"/>
<dbReference type="Proteomes" id="UP001195483">
    <property type="component" value="Unassembled WGS sequence"/>
</dbReference>
<dbReference type="InterPro" id="IPR016187">
    <property type="entry name" value="CTDL_fold"/>
</dbReference>
<evidence type="ECO:0000313" key="1">
    <source>
        <dbReference type="EMBL" id="KAK3598696.1"/>
    </source>
</evidence>
<dbReference type="Gene3D" id="3.10.100.10">
    <property type="entry name" value="Mannose-Binding Protein A, subunit A"/>
    <property type="match status" value="1"/>
</dbReference>
<protein>
    <recommendedName>
        <fullName evidence="3">C-type lectin domain-containing protein</fullName>
    </recommendedName>
</protein>
<name>A0AAE0W259_9BIVA</name>
<comment type="caution">
    <text evidence="1">The sequence shown here is derived from an EMBL/GenBank/DDBJ whole genome shotgun (WGS) entry which is preliminary data.</text>
</comment>
<dbReference type="EMBL" id="JAEAOA010000266">
    <property type="protein sequence ID" value="KAK3598696.1"/>
    <property type="molecule type" value="Genomic_DNA"/>
</dbReference>
<gene>
    <name evidence="1" type="ORF">CHS0354_003253</name>
</gene>
<dbReference type="AlphaFoldDB" id="A0AAE0W259"/>
<sequence>MDSCESDGAKLIIINSTDTFLHIISILPEMDWTWIGLQGKSNGYGTEFYWWNGQVASNILWFPGFPKIGYDSVVHLYGGKYANKPIPTMASSFICQKFI</sequence>
<reference evidence="1" key="3">
    <citation type="submission" date="2023-05" db="EMBL/GenBank/DDBJ databases">
        <authorList>
            <person name="Smith C.H."/>
        </authorList>
    </citation>
    <scope>NUCLEOTIDE SEQUENCE</scope>
    <source>
        <strain evidence="1">CHS0354</strain>
        <tissue evidence="1">Mantle</tissue>
    </source>
</reference>
<organism evidence="1 2">
    <name type="scientific">Potamilus streckersoni</name>
    <dbReference type="NCBI Taxonomy" id="2493646"/>
    <lineage>
        <taxon>Eukaryota</taxon>
        <taxon>Metazoa</taxon>
        <taxon>Spiralia</taxon>
        <taxon>Lophotrochozoa</taxon>
        <taxon>Mollusca</taxon>
        <taxon>Bivalvia</taxon>
        <taxon>Autobranchia</taxon>
        <taxon>Heteroconchia</taxon>
        <taxon>Palaeoheterodonta</taxon>
        <taxon>Unionida</taxon>
        <taxon>Unionoidea</taxon>
        <taxon>Unionidae</taxon>
        <taxon>Ambleminae</taxon>
        <taxon>Lampsilini</taxon>
        <taxon>Potamilus</taxon>
    </lineage>
</organism>
<evidence type="ECO:0000313" key="2">
    <source>
        <dbReference type="Proteomes" id="UP001195483"/>
    </source>
</evidence>
<evidence type="ECO:0008006" key="3">
    <source>
        <dbReference type="Google" id="ProtNLM"/>
    </source>
</evidence>